<dbReference type="PANTHER" id="PTHR13831">
    <property type="entry name" value="MEMBER OF THE HIR1 FAMILY OF WD-REPEAT PROTEINS"/>
    <property type="match status" value="1"/>
</dbReference>
<dbReference type="PROSITE" id="PS50294">
    <property type="entry name" value="WD_REPEATS_REGION"/>
    <property type="match status" value="3"/>
</dbReference>
<comment type="caution">
    <text evidence="14">The sequence shown here is derived from an EMBL/GenBank/DDBJ whole genome shotgun (WGS) entry which is preliminary data.</text>
</comment>
<sequence>GGPVQQRWRAWRRWWHNNNLGSVTLCHTCIIMQLLKPQWISHDGGKAIFSVDLHPDGSRFATGGQGQDSSGRVVVWNLQPVVYEKYEEDEKVPKLLCQLDQHLGCVNTVRWSCSGRYLASAGDDKVIIIWQQSSYGGGAVFGSNVVNVESWRSVATLRGHEGDILDVAWSPGDLWLASASIDNNVIIWNTSKWPEQVRVLRGHTGLVKGVTWDPVGRYLTSQADDKSLRIWRTTDWATEEKIIDPFTECGGTTTVLRPGWSPDGQYLVSAHAMNNGGPTAQIIDRDGWNTDKDFVGHRKPITCVRFNPNILKKADPTTGKSVQYCCVAIGSRDRSISIWFTSLKRPLVVVHDIFDDSVLDLSWSSCGRYLMAVSKDGTLAFINFTSEEIGYPLSEDETNNLHMKLYGKSARTTASSVNPTIIENPELLRLREEERLRAKAANASEQSQRPAPPTPQRAPINKQIETRTADGKRRITPMFIPPTEGVENPNKSYEASFSSSHQEKSKIVVEKVDGVVEPNVSVSRPPTVFSANSSSSPGKAVCLPAEFNGVPAGLPARFSKSCGVNSEKATVAAADVQVTSTAVKRKQEDAQPIVIKRKRGRPPLYDRSSTPAAPTRAPSPAAAPTPALPRPPTATQHHVEPPHLVLPEASLSKSARVQIPGEVSHDVPPPLLVVENDYRIGSRAGVGTPNLHRVSRTQLNVVSWVVYLTSHVTTATATSTTAAFTCHDKTLHILDITTGEMLLPPLQLQGRASQLFVQESTIMVLTTDATLTIWDFKKRKRILSESVRHLVEGRNGGVKCVQLTAEGTPVLLLTSGEAFTRCQELEAWLLLGDVASVRCLVQPEYTMLPLCHPTDNCSRPLASLLHQTAAYCGSSRVSRPIISDDARQNLTEVFINRMLTSAQYLRSAHDYKFWLKRKIQFFIKEGLEKKLRDIFDDLLGPKDTTLTNNQEGLTWKPKIMDYDKKALLEEFLREILLAKNSLQLQRLYSEYKEQLDTTMIDLI</sequence>
<comment type="similarity">
    <text evidence="2 10">Belongs to the WD repeat HIR1 family.</text>
</comment>
<evidence type="ECO:0000259" key="13">
    <source>
        <dbReference type="Pfam" id="PF24105"/>
    </source>
</evidence>
<evidence type="ECO:0000313" key="15">
    <source>
        <dbReference type="Proteomes" id="UP001445076"/>
    </source>
</evidence>
<dbReference type="GO" id="GO:0006338">
    <property type="term" value="P:chromatin remodeling"/>
    <property type="evidence" value="ECO:0007669"/>
    <property type="project" value="InterPro"/>
</dbReference>
<evidence type="ECO:0000256" key="4">
    <source>
        <dbReference type="ARBA" id="ARBA00022737"/>
    </source>
</evidence>
<keyword evidence="7 10" id="KW-0804">Transcription</keyword>
<feature type="domain" description="Protein HIRA-like C-terminal" evidence="12">
    <location>
        <begin position="739"/>
        <end position="938"/>
    </location>
</feature>
<evidence type="ECO:0000313" key="14">
    <source>
        <dbReference type="EMBL" id="KAK8720937.1"/>
    </source>
</evidence>
<evidence type="ECO:0000256" key="6">
    <source>
        <dbReference type="ARBA" id="ARBA00023015"/>
    </source>
</evidence>
<dbReference type="SUPFAM" id="SSF50978">
    <property type="entry name" value="WD40 repeat-like"/>
    <property type="match status" value="2"/>
</dbReference>
<dbReference type="InterPro" id="IPR011494">
    <property type="entry name" value="HIRA-like_C"/>
</dbReference>
<evidence type="ECO:0000259" key="12">
    <source>
        <dbReference type="Pfam" id="PF07569"/>
    </source>
</evidence>
<keyword evidence="15" id="KW-1185">Reference proteome</keyword>
<dbReference type="SMART" id="SM00320">
    <property type="entry name" value="WD40"/>
    <property type="match status" value="6"/>
</dbReference>
<dbReference type="Gene3D" id="2.130.10.10">
    <property type="entry name" value="YVTN repeat-like/Quinoprotein amine dehydrogenase"/>
    <property type="match status" value="2"/>
</dbReference>
<proteinExistence type="inferred from homology"/>
<dbReference type="GO" id="GO:0000785">
    <property type="term" value="C:chromatin"/>
    <property type="evidence" value="ECO:0007669"/>
    <property type="project" value="TreeGrafter"/>
</dbReference>
<dbReference type="Pfam" id="PF24105">
    <property type="entry name" value="Beta-prop_CAF1B_HIR1"/>
    <property type="match status" value="1"/>
</dbReference>
<dbReference type="InterPro" id="IPR031120">
    <property type="entry name" value="HIR1-like"/>
</dbReference>
<evidence type="ECO:0000256" key="7">
    <source>
        <dbReference type="ARBA" id="ARBA00023163"/>
    </source>
</evidence>
<dbReference type="InterPro" id="IPR019015">
    <property type="entry name" value="HIRA_B_motif"/>
</dbReference>
<dbReference type="InterPro" id="IPR001680">
    <property type="entry name" value="WD40_rpt"/>
</dbReference>
<gene>
    <name evidence="14" type="ORF">OTU49_013026</name>
</gene>
<dbReference type="GO" id="GO:0005634">
    <property type="term" value="C:nucleus"/>
    <property type="evidence" value="ECO:0007669"/>
    <property type="project" value="UniProtKB-SubCell"/>
</dbReference>
<evidence type="ECO:0000256" key="3">
    <source>
        <dbReference type="ARBA" id="ARBA00022574"/>
    </source>
</evidence>
<feature type="non-terminal residue" evidence="14">
    <location>
        <position position="1"/>
    </location>
</feature>
<feature type="repeat" description="WD" evidence="9">
    <location>
        <begin position="157"/>
        <end position="189"/>
    </location>
</feature>
<protein>
    <recommendedName>
        <fullName evidence="10">Protein HIRA</fullName>
    </recommendedName>
</protein>
<dbReference type="GO" id="GO:0006355">
    <property type="term" value="P:regulation of DNA-templated transcription"/>
    <property type="evidence" value="ECO:0007669"/>
    <property type="project" value="InterPro"/>
</dbReference>
<keyword evidence="6 10" id="KW-0805">Transcription regulation</keyword>
<dbReference type="Proteomes" id="UP001445076">
    <property type="component" value="Unassembled WGS sequence"/>
</dbReference>
<accession>A0AAW0VWU2</accession>
<dbReference type="GO" id="GO:0006351">
    <property type="term" value="P:DNA-templated transcription"/>
    <property type="evidence" value="ECO:0007669"/>
    <property type="project" value="InterPro"/>
</dbReference>
<dbReference type="PROSITE" id="PS50082">
    <property type="entry name" value="WD_REPEATS_2"/>
    <property type="match status" value="3"/>
</dbReference>
<dbReference type="CDD" id="cd00200">
    <property type="entry name" value="WD40"/>
    <property type="match status" value="1"/>
</dbReference>
<name>A0AAW0VWU2_CHEQU</name>
<dbReference type="InterPro" id="IPR015943">
    <property type="entry name" value="WD40/YVTN_repeat-like_dom_sf"/>
</dbReference>
<feature type="compositionally biased region" description="Pro residues" evidence="11">
    <location>
        <begin position="621"/>
        <end position="632"/>
    </location>
</feature>
<evidence type="ECO:0000256" key="11">
    <source>
        <dbReference type="SAM" id="MobiDB-lite"/>
    </source>
</evidence>
<dbReference type="GO" id="GO:0031491">
    <property type="term" value="F:nucleosome binding"/>
    <property type="evidence" value="ECO:0007669"/>
    <property type="project" value="TreeGrafter"/>
</dbReference>
<feature type="region of interest" description="Disordered" evidence="11">
    <location>
        <begin position="578"/>
        <end position="638"/>
    </location>
</feature>
<reference evidence="14 15" key="1">
    <citation type="journal article" date="2024" name="BMC Genomics">
        <title>Genome assembly of redclaw crayfish (Cherax quadricarinatus) provides insights into its immune adaptation and hypoxia tolerance.</title>
        <authorList>
            <person name="Liu Z."/>
            <person name="Zheng J."/>
            <person name="Li H."/>
            <person name="Fang K."/>
            <person name="Wang S."/>
            <person name="He J."/>
            <person name="Zhou D."/>
            <person name="Weng S."/>
            <person name="Chi M."/>
            <person name="Gu Z."/>
            <person name="He J."/>
            <person name="Li F."/>
            <person name="Wang M."/>
        </authorList>
    </citation>
    <scope>NUCLEOTIDE SEQUENCE [LARGE SCALE GENOMIC DNA]</scope>
    <source>
        <strain evidence="14">ZL_2023a</strain>
    </source>
</reference>
<comment type="function">
    <text evidence="10">Required for replication-independent chromatin assembly and for the periodic repression of histone gene transcription during the cell cycle.</text>
</comment>
<dbReference type="FunFam" id="2.130.10.10:FF:000075">
    <property type="entry name" value="Protein HIRA"/>
    <property type="match status" value="1"/>
</dbReference>
<dbReference type="AlphaFoldDB" id="A0AAW0VWU2"/>
<dbReference type="PANTHER" id="PTHR13831:SF0">
    <property type="entry name" value="PROTEIN HIRA"/>
    <property type="match status" value="1"/>
</dbReference>
<keyword evidence="8 10" id="KW-0539">Nucleus</keyword>
<evidence type="ECO:0000256" key="2">
    <source>
        <dbReference type="ARBA" id="ARBA00007306"/>
    </source>
</evidence>
<evidence type="ECO:0000256" key="10">
    <source>
        <dbReference type="RuleBase" id="RU364014"/>
    </source>
</evidence>
<dbReference type="InterPro" id="IPR036322">
    <property type="entry name" value="WD40_repeat_dom_sf"/>
</dbReference>
<dbReference type="InterPro" id="IPR055410">
    <property type="entry name" value="Beta-prop_CAF1B_HIR1"/>
</dbReference>
<dbReference type="GO" id="GO:0000417">
    <property type="term" value="C:HIR complex"/>
    <property type="evidence" value="ECO:0007669"/>
    <property type="project" value="TreeGrafter"/>
</dbReference>
<dbReference type="EMBL" id="JARKIK010000158">
    <property type="protein sequence ID" value="KAK8720937.1"/>
    <property type="molecule type" value="Genomic_DNA"/>
</dbReference>
<keyword evidence="3 9" id="KW-0853">WD repeat</keyword>
<feature type="compositionally biased region" description="Polar residues" evidence="11">
    <location>
        <begin position="489"/>
        <end position="499"/>
    </location>
</feature>
<dbReference type="Pfam" id="PF07569">
    <property type="entry name" value="Hira"/>
    <property type="match status" value="1"/>
</dbReference>
<evidence type="ECO:0000256" key="1">
    <source>
        <dbReference type="ARBA" id="ARBA00004123"/>
    </source>
</evidence>
<evidence type="ECO:0000256" key="9">
    <source>
        <dbReference type="PROSITE-ProRule" id="PRU00221"/>
    </source>
</evidence>
<comment type="subcellular location">
    <subcellularLocation>
        <location evidence="1 10">Nucleus</location>
    </subcellularLocation>
</comment>
<evidence type="ECO:0000256" key="8">
    <source>
        <dbReference type="ARBA" id="ARBA00023242"/>
    </source>
</evidence>
<evidence type="ECO:0000256" key="5">
    <source>
        <dbReference type="ARBA" id="ARBA00022853"/>
    </source>
</evidence>
<keyword evidence="5 10" id="KW-0156">Chromatin regulator</keyword>
<organism evidence="14 15">
    <name type="scientific">Cherax quadricarinatus</name>
    <name type="common">Australian red claw crayfish</name>
    <dbReference type="NCBI Taxonomy" id="27406"/>
    <lineage>
        <taxon>Eukaryota</taxon>
        <taxon>Metazoa</taxon>
        <taxon>Ecdysozoa</taxon>
        <taxon>Arthropoda</taxon>
        <taxon>Crustacea</taxon>
        <taxon>Multicrustacea</taxon>
        <taxon>Malacostraca</taxon>
        <taxon>Eumalacostraca</taxon>
        <taxon>Eucarida</taxon>
        <taxon>Decapoda</taxon>
        <taxon>Pleocyemata</taxon>
        <taxon>Astacidea</taxon>
        <taxon>Parastacoidea</taxon>
        <taxon>Parastacidae</taxon>
        <taxon>Cherax</taxon>
    </lineage>
</organism>
<dbReference type="Pfam" id="PF09453">
    <property type="entry name" value="HIRA_B"/>
    <property type="match status" value="1"/>
</dbReference>
<keyword evidence="10" id="KW-0678">Repressor</keyword>
<feature type="repeat" description="WD" evidence="9">
    <location>
        <begin position="200"/>
        <end position="231"/>
    </location>
</feature>
<feature type="region of interest" description="Disordered" evidence="11">
    <location>
        <begin position="438"/>
        <end position="461"/>
    </location>
</feature>
<feature type="domain" description="CAF1B/HIR1 beta-propeller" evidence="13">
    <location>
        <begin position="40"/>
        <end position="239"/>
    </location>
</feature>
<feature type="compositionally biased region" description="Low complexity" evidence="11">
    <location>
        <begin position="607"/>
        <end position="620"/>
    </location>
</feature>
<feature type="region of interest" description="Disordered" evidence="11">
    <location>
        <begin position="478"/>
        <end position="499"/>
    </location>
</feature>
<feature type="repeat" description="WD" evidence="9">
    <location>
        <begin position="99"/>
        <end position="131"/>
    </location>
</feature>
<dbReference type="Pfam" id="PF00400">
    <property type="entry name" value="WD40"/>
    <property type="match status" value="2"/>
</dbReference>
<keyword evidence="4 10" id="KW-0677">Repeat</keyword>